<comment type="caution">
    <text evidence="6">The sequence shown here is derived from an EMBL/GenBank/DDBJ whole genome shotgun (WGS) entry which is preliminary data.</text>
</comment>
<keyword evidence="7" id="KW-1185">Reference proteome</keyword>
<feature type="transmembrane region" description="Helical" evidence="5">
    <location>
        <begin position="110"/>
        <end position="128"/>
    </location>
</feature>
<dbReference type="RefSeq" id="WP_188769732.1">
    <property type="nucleotide sequence ID" value="NZ_BMKK01000012.1"/>
</dbReference>
<evidence type="ECO:0000256" key="4">
    <source>
        <dbReference type="ARBA" id="ARBA00023136"/>
    </source>
</evidence>
<evidence type="ECO:0000313" key="7">
    <source>
        <dbReference type="Proteomes" id="UP000609064"/>
    </source>
</evidence>
<evidence type="ECO:0000256" key="2">
    <source>
        <dbReference type="ARBA" id="ARBA00022692"/>
    </source>
</evidence>
<accession>A0A917DX76</accession>
<dbReference type="AlphaFoldDB" id="A0A917DX76"/>
<feature type="transmembrane region" description="Helical" evidence="5">
    <location>
        <begin position="42"/>
        <end position="61"/>
    </location>
</feature>
<keyword evidence="4 5" id="KW-0472">Membrane</keyword>
<reference evidence="6" key="1">
    <citation type="journal article" date="2014" name="Int. J. Syst. Evol. Microbiol.">
        <title>Complete genome sequence of Corynebacterium casei LMG S-19264T (=DSM 44701T), isolated from a smear-ripened cheese.</title>
        <authorList>
            <consortium name="US DOE Joint Genome Institute (JGI-PGF)"/>
            <person name="Walter F."/>
            <person name="Albersmeier A."/>
            <person name="Kalinowski J."/>
            <person name="Ruckert C."/>
        </authorList>
    </citation>
    <scope>NUCLEOTIDE SEQUENCE</scope>
    <source>
        <strain evidence="6">CGMCC 1.15958</strain>
    </source>
</reference>
<feature type="transmembrane region" description="Helical" evidence="5">
    <location>
        <begin position="184"/>
        <end position="202"/>
    </location>
</feature>
<reference evidence="6" key="2">
    <citation type="submission" date="2020-09" db="EMBL/GenBank/DDBJ databases">
        <authorList>
            <person name="Sun Q."/>
            <person name="Zhou Y."/>
        </authorList>
    </citation>
    <scope>NUCLEOTIDE SEQUENCE</scope>
    <source>
        <strain evidence="6">CGMCC 1.15958</strain>
    </source>
</reference>
<feature type="transmembrane region" description="Helical" evidence="5">
    <location>
        <begin position="244"/>
        <end position="263"/>
    </location>
</feature>
<dbReference type="PANTHER" id="PTHR43701:SF2">
    <property type="entry name" value="MEMBRANE TRANSPORTER PROTEIN YJNA-RELATED"/>
    <property type="match status" value="1"/>
</dbReference>
<dbReference type="GO" id="GO:0005886">
    <property type="term" value="C:plasma membrane"/>
    <property type="evidence" value="ECO:0007669"/>
    <property type="project" value="UniProtKB-SubCell"/>
</dbReference>
<evidence type="ECO:0000256" key="1">
    <source>
        <dbReference type="ARBA" id="ARBA00004141"/>
    </source>
</evidence>
<sequence length="264" mass="28740">MEIIGFILAFIIGITLGLVGAGGSILTITVLVYILGVSPTMATTYSLFIVGVTSLVGSIDYFRKDLVDLQKGLFFSFPAFIMVFLMRKFVMPHIPEVVYQSADFTVSKNLMVMLIFAVLMIGASYSMIRSNKKPSEQIGHKVSYWMIFLEGILVGILTGFVGAGGGFMIIPAMVVFAKLPMKKAVGTSLLIITINSAFGAIGDFSAGIALDWYFLTKFAILTIAGILMGSYLSKKIDGDQLKPAFGWFVLIVGCWVIIKELLLH</sequence>
<keyword evidence="5" id="KW-1003">Cell membrane</keyword>
<dbReference type="Pfam" id="PF01925">
    <property type="entry name" value="TauE"/>
    <property type="match status" value="1"/>
</dbReference>
<name>A0A917DX76_9BACT</name>
<evidence type="ECO:0000256" key="3">
    <source>
        <dbReference type="ARBA" id="ARBA00022989"/>
    </source>
</evidence>
<dbReference type="PANTHER" id="PTHR43701">
    <property type="entry name" value="MEMBRANE TRANSPORTER PROTEIN MJ0441-RELATED"/>
    <property type="match status" value="1"/>
</dbReference>
<feature type="transmembrane region" description="Helical" evidence="5">
    <location>
        <begin position="7"/>
        <end position="36"/>
    </location>
</feature>
<comment type="subcellular location">
    <subcellularLocation>
        <location evidence="5">Cell membrane</location>
        <topology evidence="5">Multi-pass membrane protein</topology>
    </subcellularLocation>
    <subcellularLocation>
        <location evidence="1">Membrane</location>
        <topology evidence="1">Multi-pass membrane protein</topology>
    </subcellularLocation>
</comment>
<keyword evidence="3 5" id="KW-1133">Transmembrane helix</keyword>
<feature type="transmembrane region" description="Helical" evidence="5">
    <location>
        <begin position="148"/>
        <end position="172"/>
    </location>
</feature>
<comment type="similarity">
    <text evidence="5">Belongs to the 4-toluene sulfonate uptake permease (TSUP) (TC 2.A.102) family.</text>
</comment>
<feature type="transmembrane region" description="Helical" evidence="5">
    <location>
        <begin position="214"/>
        <end position="232"/>
    </location>
</feature>
<evidence type="ECO:0000256" key="5">
    <source>
        <dbReference type="RuleBase" id="RU363041"/>
    </source>
</evidence>
<gene>
    <name evidence="6" type="ORF">GCM10011514_45290</name>
</gene>
<proteinExistence type="inferred from homology"/>
<dbReference type="InterPro" id="IPR051598">
    <property type="entry name" value="TSUP/Inactive_protease-like"/>
</dbReference>
<dbReference type="EMBL" id="BMKK01000012">
    <property type="protein sequence ID" value="GGD76229.1"/>
    <property type="molecule type" value="Genomic_DNA"/>
</dbReference>
<dbReference type="InterPro" id="IPR002781">
    <property type="entry name" value="TM_pro_TauE-like"/>
</dbReference>
<evidence type="ECO:0000313" key="6">
    <source>
        <dbReference type="EMBL" id="GGD76229.1"/>
    </source>
</evidence>
<keyword evidence="2 5" id="KW-0812">Transmembrane</keyword>
<organism evidence="6 7">
    <name type="scientific">Emticicia aquatilis</name>
    <dbReference type="NCBI Taxonomy" id="1537369"/>
    <lineage>
        <taxon>Bacteria</taxon>
        <taxon>Pseudomonadati</taxon>
        <taxon>Bacteroidota</taxon>
        <taxon>Cytophagia</taxon>
        <taxon>Cytophagales</taxon>
        <taxon>Leadbetterellaceae</taxon>
        <taxon>Emticicia</taxon>
    </lineage>
</organism>
<feature type="transmembrane region" description="Helical" evidence="5">
    <location>
        <begin position="73"/>
        <end position="90"/>
    </location>
</feature>
<dbReference type="Proteomes" id="UP000609064">
    <property type="component" value="Unassembled WGS sequence"/>
</dbReference>
<protein>
    <recommendedName>
        <fullName evidence="5">Probable membrane transporter protein</fullName>
    </recommendedName>
</protein>